<dbReference type="AlphaFoldDB" id="A0A8J2XMM3"/>
<comment type="caution">
    <text evidence="2">The sequence shown here is derived from an EMBL/GenBank/DDBJ whole genome shotgun (WGS) entry which is preliminary data.</text>
</comment>
<feature type="domain" description="Cupin type-2" evidence="1">
    <location>
        <begin position="86"/>
        <end position="154"/>
    </location>
</feature>
<dbReference type="InterPro" id="IPR013096">
    <property type="entry name" value="Cupin_2"/>
</dbReference>
<protein>
    <recommendedName>
        <fullName evidence="1">Cupin type-2 domain-containing protein</fullName>
    </recommendedName>
</protein>
<proteinExistence type="predicted"/>
<dbReference type="InterPro" id="IPR011051">
    <property type="entry name" value="RmlC_Cupin_sf"/>
</dbReference>
<reference evidence="3" key="1">
    <citation type="journal article" date="2019" name="Int. J. Syst. Evol. Microbiol.">
        <title>The Global Catalogue of Microorganisms (GCM) 10K type strain sequencing project: providing services to taxonomists for standard genome sequencing and annotation.</title>
        <authorList>
            <consortium name="The Broad Institute Genomics Platform"/>
            <consortium name="The Broad Institute Genome Sequencing Center for Infectious Disease"/>
            <person name="Wu L."/>
            <person name="Ma J."/>
        </authorList>
    </citation>
    <scope>NUCLEOTIDE SEQUENCE [LARGE SCALE GENOMIC DNA]</scope>
    <source>
        <strain evidence="3">CGMCC 1.10130</strain>
    </source>
</reference>
<sequence length="160" mass="17630">MAKRRVLSAEQYHQTDAPTYAGTTDGSFKQSANMATVRYQPAHHNPQAPLAQQGQGETLGTWVFNEEKGKAEGLLASSIELMMDSKLAPHATIGLHQHQQTEEIYYLLEGQLNIELHRADEQLQLQLNPGDAHLIRPGESHFVQAGPDGARIIVIAARTL</sequence>
<dbReference type="EMBL" id="BMDX01000001">
    <property type="protein sequence ID" value="GGA65115.1"/>
    <property type="molecule type" value="Genomic_DNA"/>
</dbReference>
<evidence type="ECO:0000259" key="1">
    <source>
        <dbReference type="Pfam" id="PF07883"/>
    </source>
</evidence>
<gene>
    <name evidence="2" type="ORF">GCM10011369_03160</name>
</gene>
<dbReference type="Pfam" id="PF07883">
    <property type="entry name" value="Cupin_2"/>
    <property type="match status" value="1"/>
</dbReference>
<evidence type="ECO:0000313" key="2">
    <source>
        <dbReference type="EMBL" id="GGA65115.1"/>
    </source>
</evidence>
<keyword evidence="3" id="KW-1185">Reference proteome</keyword>
<evidence type="ECO:0000313" key="3">
    <source>
        <dbReference type="Proteomes" id="UP000619743"/>
    </source>
</evidence>
<organism evidence="2 3">
    <name type="scientific">Neiella marina</name>
    <dbReference type="NCBI Taxonomy" id="508461"/>
    <lineage>
        <taxon>Bacteria</taxon>
        <taxon>Pseudomonadati</taxon>
        <taxon>Pseudomonadota</taxon>
        <taxon>Gammaproteobacteria</taxon>
        <taxon>Alteromonadales</taxon>
        <taxon>Echinimonadaceae</taxon>
        <taxon>Neiella</taxon>
    </lineage>
</organism>
<dbReference type="SUPFAM" id="SSF51182">
    <property type="entry name" value="RmlC-like cupins"/>
    <property type="match status" value="1"/>
</dbReference>
<dbReference type="Gene3D" id="2.60.120.10">
    <property type="entry name" value="Jelly Rolls"/>
    <property type="match status" value="1"/>
</dbReference>
<accession>A0A8J2XMM3</accession>
<dbReference type="Proteomes" id="UP000619743">
    <property type="component" value="Unassembled WGS sequence"/>
</dbReference>
<dbReference type="InterPro" id="IPR014710">
    <property type="entry name" value="RmlC-like_jellyroll"/>
</dbReference>
<name>A0A8J2XMM3_9GAMM</name>
<dbReference type="OrthoDB" id="6058at2"/>
<dbReference type="RefSeq" id="WP_087504314.1">
    <property type="nucleotide sequence ID" value="NZ_BMDX01000001.1"/>
</dbReference>